<dbReference type="InterPro" id="IPR007263">
    <property type="entry name" value="DCC1-like"/>
</dbReference>
<feature type="transmembrane region" description="Helical" evidence="1">
    <location>
        <begin position="137"/>
        <end position="154"/>
    </location>
</feature>
<organism evidence="2 3">
    <name type="scientific">Tenacibaculum vairaonense</name>
    <dbReference type="NCBI Taxonomy" id="3137860"/>
    <lineage>
        <taxon>Bacteria</taxon>
        <taxon>Pseudomonadati</taxon>
        <taxon>Bacteroidota</taxon>
        <taxon>Flavobacteriia</taxon>
        <taxon>Flavobacteriales</taxon>
        <taxon>Flavobacteriaceae</taxon>
        <taxon>Tenacibaculum</taxon>
    </lineage>
</organism>
<comment type="caution">
    <text evidence="2">The sequence shown here is derived from an EMBL/GenBank/DDBJ whole genome shotgun (WGS) entry which is preliminary data.</text>
</comment>
<feature type="transmembrane region" description="Helical" evidence="1">
    <location>
        <begin position="222"/>
        <end position="240"/>
    </location>
</feature>
<evidence type="ECO:0000313" key="3">
    <source>
        <dbReference type="Proteomes" id="UP001497602"/>
    </source>
</evidence>
<evidence type="ECO:0000313" key="2">
    <source>
        <dbReference type="EMBL" id="CAL2105174.1"/>
    </source>
</evidence>
<dbReference type="EMBL" id="CAXJRC010000004">
    <property type="protein sequence ID" value="CAL2105174.1"/>
    <property type="molecule type" value="Genomic_DNA"/>
</dbReference>
<proteinExistence type="predicted"/>
<feature type="transmembrane region" description="Helical" evidence="1">
    <location>
        <begin position="197"/>
        <end position="216"/>
    </location>
</feature>
<feature type="transmembrane region" description="Helical" evidence="1">
    <location>
        <begin position="166"/>
        <end position="185"/>
    </location>
</feature>
<protein>
    <recommendedName>
        <fullName evidence="4">DUF393 domain-containing protein</fullName>
    </recommendedName>
</protein>
<accession>A0ABP1F3X9</accession>
<evidence type="ECO:0008006" key="4">
    <source>
        <dbReference type="Google" id="ProtNLM"/>
    </source>
</evidence>
<dbReference type="Pfam" id="PF04134">
    <property type="entry name" value="DCC1-like"/>
    <property type="match status" value="1"/>
</dbReference>
<keyword evidence="1" id="KW-0812">Transmembrane</keyword>
<evidence type="ECO:0000256" key="1">
    <source>
        <dbReference type="SAM" id="Phobius"/>
    </source>
</evidence>
<feature type="transmembrane region" description="Helical" evidence="1">
    <location>
        <begin position="252"/>
        <end position="271"/>
    </location>
</feature>
<dbReference type="RefSeq" id="WP_348736986.1">
    <property type="nucleotide sequence ID" value="NZ_CAXJRC010000004.1"/>
</dbReference>
<name>A0ABP1F3X9_9FLAO</name>
<gene>
    <name evidence="2" type="ORF">T190115A13A_130049</name>
</gene>
<sequence length="273" mass="31433">MNTLENHTLLYDKECPLCNFYTAGFIRANMLDKNGRQPFNQLKSLKIKNIDVQRATNEIALVDTKTNKVIYGIDSLLKVIGNSFPLVEKIGNVKPIYFLLQKLYSFISYNRKVIIPAELKKKEELVCEPDFNVKYRLLFIVLSIGITFYSLRYFSPLIKNLPSLSLTGEFLLAIGQIVFQSLFFLGKNTKTTINYIGNLMTVSLFGSLGLLQLILLNAIITLPQFIVLSSFFGIVSFMFFEHKRRLKLLELPSYLSYTWILYRIIVLLILLNI</sequence>
<reference evidence="2 3" key="1">
    <citation type="submission" date="2024-05" db="EMBL/GenBank/DDBJ databases">
        <authorList>
            <person name="Duchaud E."/>
        </authorList>
    </citation>
    <scope>NUCLEOTIDE SEQUENCE [LARGE SCALE GENOMIC DNA]</scope>
    <source>
        <strain evidence="2">Ena-SAMPLE-TAB-13-05-2024-13:56:06:370-140305</strain>
    </source>
</reference>
<keyword evidence="1" id="KW-1133">Transmembrane helix</keyword>
<keyword evidence="3" id="KW-1185">Reference proteome</keyword>
<keyword evidence="1" id="KW-0472">Membrane</keyword>
<dbReference type="Proteomes" id="UP001497602">
    <property type="component" value="Unassembled WGS sequence"/>
</dbReference>